<dbReference type="PANTHER" id="PTHR21310">
    <property type="entry name" value="AMINOGLYCOSIDE PHOSPHOTRANSFERASE-RELATED-RELATED"/>
    <property type="match status" value="1"/>
</dbReference>
<dbReference type="EMBL" id="BAAAGS010000057">
    <property type="protein sequence ID" value="GAA0552431.1"/>
    <property type="molecule type" value="Genomic_DNA"/>
</dbReference>
<feature type="domain" description="Aminoglycoside phosphotransferase" evidence="1">
    <location>
        <begin position="37"/>
        <end position="249"/>
    </location>
</feature>
<reference evidence="3" key="1">
    <citation type="journal article" date="2019" name="Int. J. Syst. Evol. Microbiol.">
        <title>The Global Catalogue of Microorganisms (GCM) 10K type strain sequencing project: providing services to taxonomists for standard genome sequencing and annotation.</title>
        <authorList>
            <consortium name="The Broad Institute Genomics Platform"/>
            <consortium name="The Broad Institute Genome Sequencing Center for Infectious Disease"/>
            <person name="Wu L."/>
            <person name="Ma J."/>
        </authorList>
    </citation>
    <scope>NUCLEOTIDE SEQUENCE [LARGE SCALE GENOMIC DNA]</scope>
    <source>
        <strain evidence="3">JCM 10303</strain>
    </source>
</reference>
<name>A0ABP3NY03_SACER</name>
<dbReference type="InterPro" id="IPR011009">
    <property type="entry name" value="Kinase-like_dom_sf"/>
</dbReference>
<protein>
    <recommendedName>
        <fullName evidence="1">Aminoglycoside phosphotransferase domain-containing protein</fullName>
    </recommendedName>
</protein>
<dbReference type="Pfam" id="PF01636">
    <property type="entry name" value="APH"/>
    <property type="match status" value="1"/>
</dbReference>
<dbReference type="InterPro" id="IPR002575">
    <property type="entry name" value="Aminoglycoside_PTrfase"/>
</dbReference>
<accession>A0ABP3NY03</accession>
<dbReference type="Proteomes" id="UP001500729">
    <property type="component" value="Unassembled WGS sequence"/>
</dbReference>
<evidence type="ECO:0000259" key="1">
    <source>
        <dbReference type="Pfam" id="PF01636"/>
    </source>
</evidence>
<gene>
    <name evidence="2" type="ORF">GCM10009533_58310</name>
</gene>
<dbReference type="Gene3D" id="3.90.1200.10">
    <property type="match status" value="1"/>
</dbReference>
<proteinExistence type="predicted"/>
<dbReference type="SUPFAM" id="SSF56112">
    <property type="entry name" value="Protein kinase-like (PK-like)"/>
    <property type="match status" value="1"/>
</dbReference>
<sequence length="328" mass="35751">MQTMTQPDPMRPQPAAARVAADVLSAHGQDFTTAVRANGWTNATWLAGELVIRVAQRPGPADLLREARLARLLPAQVGYPDVVEHGVLHGHQWVLSRRIRAENLEDVWPRLDPQQRATALRQVWERAEHVHRLDPARVAPHARSRSPFFPTTPGEATARLRRLAAAGLLDQHQLRGLDEAMDRFWAELPDAPASLNHGDLGLCNVLWRDCQVVSVFDFELAVIAPIAVDLNEILKFAFGPPTGDHVDAGPMREAATAIAHAALPRAGGIDVLLGHSIMLEAWLTENEAATAADPTALEPYLRLTALADGNGGHLAPALTPHHEPPRKA</sequence>
<organism evidence="2 3">
    <name type="scientific">Saccharopolyspora erythraea</name>
    <name type="common">Streptomyces erythraeus</name>
    <dbReference type="NCBI Taxonomy" id="1836"/>
    <lineage>
        <taxon>Bacteria</taxon>
        <taxon>Bacillati</taxon>
        <taxon>Actinomycetota</taxon>
        <taxon>Actinomycetes</taxon>
        <taxon>Pseudonocardiales</taxon>
        <taxon>Pseudonocardiaceae</taxon>
        <taxon>Saccharopolyspora</taxon>
    </lineage>
</organism>
<evidence type="ECO:0000313" key="2">
    <source>
        <dbReference type="EMBL" id="GAA0552431.1"/>
    </source>
</evidence>
<comment type="caution">
    <text evidence="2">The sequence shown here is derived from an EMBL/GenBank/DDBJ whole genome shotgun (WGS) entry which is preliminary data.</text>
</comment>
<keyword evidence="3" id="KW-1185">Reference proteome</keyword>
<dbReference type="InterPro" id="IPR051678">
    <property type="entry name" value="AGP_Transferase"/>
</dbReference>
<evidence type="ECO:0000313" key="3">
    <source>
        <dbReference type="Proteomes" id="UP001500729"/>
    </source>
</evidence>